<reference evidence="1 2" key="1">
    <citation type="submission" date="2024-08" db="EMBL/GenBank/DDBJ databases">
        <title>Insights into the chromosomal genome structure of Flemingia macrophylla.</title>
        <authorList>
            <person name="Ding Y."/>
            <person name="Zhao Y."/>
            <person name="Bi W."/>
            <person name="Wu M."/>
            <person name="Zhao G."/>
            <person name="Gong Y."/>
            <person name="Li W."/>
            <person name="Zhang P."/>
        </authorList>
    </citation>
    <scope>NUCLEOTIDE SEQUENCE [LARGE SCALE GENOMIC DNA]</scope>
    <source>
        <strain evidence="1">DYQJB</strain>
        <tissue evidence="1">Leaf</tissue>
    </source>
</reference>
<comment type="caution">
    <text evidence="1">The sequence shown here is derived from an EMBL/GenBank/DDBJ whole genome shotgun (WGS) entry which is preliminary data.</text>
</comment>
<dbReference type="EMBL" id="JBGMDY010000005">
    <property type="protein sequence ID" value="KAL2333784.1"/>
    <property type="molecule type" value="Genomic_DNA"/>
</dbReference>
<name>A0ABD1MDD9_9FABA</name>
<accession>A0ABD1MDD9</accession>
<keyword evidence="2" id="KW-1185">Reference proteome</keyword>
<protein>
    <submittedName>
        <fullName evidence="1">Uncharacterized protein</fullName>
    </submittedName>
</protein>
<sequence length="83" mass="9430">MVSSQGNTTSIETSHFNTKNHYSQGMENYIITVIEFRQRITSEIRYDSGLSFNLFFLSMSKSVPSLDGLFGTPCHNTKHSHQP</sequence>
<dbReference type="AlphaFoldDB" id="A0ABD1MDD9"/>
<proteinExistence type="predicted"/>
<gene>
    <name evidence="1" type="ORF">Fmac_014997</name>
</gene>
<evidence type="ECO:0000313" key="1">
    <source>
        <dbReference type="EMBL" id="KAL2333784.1"/>
    </source>
</evidence>
<dbReference type="Proteomes" id="UP001603857">
    <property type="component" value="Unassembled WGS sequence"/>
</dbReference>
<organism evidence="1 2">
    <name type="scientific">Flemingia macrophylla</name>
    <dbReference type="NCBI Taxonomy" id="520843"/>
    <lineage>
        <taxon>Eukaryota</taxon>
        <taxon>Viridiplantae</taxon>
        <taxon>Streptophyta</taxon>
        <taxon>Embryophyta</taxon>
        <taxon>Tracheophyta</taxon>
        <taxon>Spermatophyta</taxon>
        <taxon>Magnoliopsida</taxon>
        <taxon>eudicotyledons</taxon>
        <taxon>Gunneridae</taxon>
        <taxon>Pentapetalae</taxon>
        <taxon>rosids</taxon>
        <taxon>fabids</taxon>
        <taxon>Fabales</taxon>
        <taxon>Fabaceae</taxon>
        <taxon>Papilionoideae</taxon>
        <taxon>50 kb inversion clade</taxon>
        <taxon>NPAAA clade</taxon>
        <taxon>indigoferoid/millettioid clade</taxon>
        <taxon>Phaseoleae</taxon>
        <taxon>Flemingia</taxon>
    </lineage>
</organism>
<evidence type="ECO:0000313" key="2">
    <source>
        <dbReference type="Proteomes" id="UP001603857"/>
    </source>
</evidence>